<sequence>MRKGIYLVGLLFFAQTVFAFQDSDLDGVEDSKDRCPNTPILELVDKYGCPIETQRSIKGRFYLRVGGGFVEDGGERRTFSLFSVAYSYKKVYASFSTRYYLGGNSSNPGSGDSYLFVGYSQFLTERLYLLPGLRIKIPTGAAQYSDGNFDYTPSVVLDYILDGFDLFGYLSYTFKGNGALEDTLSTSLGVGYDFTPKLYGSVSYDVSQSEVGAGNEYYLSFFSLYDISETLYTTVGYTVGLNSRATDHTLTFRIGIRF</sequence>
<gene>
    <name evidence="2" type="ORF">BCF55_0781</name>
</gene>
<dbReference type="Proteomes" id="UP000267841">
    <property type="component" value="Unassembled WGS sequence"/>
</dbReference>
<dbReference type="InterPro" id="IPR028974">
    <property type="entry name" value="TSP_type-3_rpt"/>
</dbReference>
<keyword evidence="3" id="KW-1185">Reference proteome</keyword>
<keyword evidence="1" id="KW-0732">Signal</keyword>
<proteinExistence type="predicted"/>
<organism evidence="2 3">
    <name type="scientific">Hydrogenivirga caldilitoris</name>
    <dbReference type="NCBI Taxonomy" id="246264"/>
    <lineage>
        <taxon>Bacteria</taxon>
        <taxon>Pseudomonadati</taxon>
        <taxon>Aquificota</taxon>
        <taxon>Aquificia</taxon>
        <taxon>Aquificales</taxon>
        <taxon>Aquificaceae</taxon>
        <taxon>Hydrogenivirga</taxon>
    </lineage>
</organism>
<dbReference type="EMBL" id="RCCJ01000001">
    <property type="protein sequence ID" value="RLJ70506.1"/>
    <property type="molecule type" value="Genomic_DNA"/>
</dbReference>
<dbReference type="SUPFAM" id="SSF103647">
    <property type="entry name" value="TSP type-3 repeat"/>
    <property type="match status" value="1"/>
</dbReference>
<comment type="caution">
    <text evidence="2">The sequence shown here is derived from an EMBL/GenBank/DDBJ whole genome shotgun (WGS) entry which is preliminary data.</text>
</comment>
<evidence type="ECO:0000313" key="3">
    <source>
        <dbReference type="Proteomes" id="UP000267841"/>
    </source>
</evidence>
<dbReference type="AlphaFoldDB" id="A0A497XNG8"/>
<feature type="chain" id="PRO_5019763552" description="Outer membrane beta-barrel porin/alpha-amylase" evidence="1">
    <location>
        <begin position="20"/>
        <end position="258"/>
    </location>
</feature>
<name>A0A497XNG8_9AQUI</name>
<feature type="signal peptide" evidence="1">
    <location>
        <begin position="1"/>
        <end position="19"/>
    </location>
</feature>
<dbReference type="GO" id="GO:0005509">
    <property type="term" value="F:calcium ion binding"/>
    <property type="evidence" value="ECO:0007669"/>
    <property type="project" value="InterPro"/>
</dbReference>
<evidence type="ECO:0008006" key="4">
    <source>
        <dbReference type="Google" id="ProtNLM"/>
    </source>
</evidence>
<protein>
    <recommendedName>
        <fullName evidence="4">Outer membrane beta-barrel porin/alpha-amylase</fullName>
    </recommendedName>
</protein>
<evidence type="ECO:0000313" key="2">
    <source>
        <dbReference type="EMBL" id="RLJ70506.1"/>
    </source>
</evidence>
<reference evidence="2 3" key="1">
    <citation type="submission" date="2018-10" db="EMBL/GenBank/DDBJ databases">
        <title>Genomic Encyclopedia of Archaeal and Bacterial Type Strains, Phase II (KMG-II): from individual species to whole genera.</title>
        <authorList>
            <person name="Goeker M."/>
        </authorList>
    </citation>
    <scope>NUCLEOTIDE SEQUENCE [LARGE SCALE GENOMIC DNA]</scope>
    <source>
        <strain evidence="2 3">DSM 16510</strain>
    </source>
</reference>
<accession>A0A497XNG8</accession>
<dbReference type="RefSeq" id="WP_121010253.1">
    <property type="nucleotide sequence ID" value="NZ_RCCJ01000001.1"/>
</dbReference>
<dbReference type="OrthoDB" id="5333527at2"/>
<evidence type="ECO:0000256" key="1">
    <source>
        <dbReference type="SAM" id="SignalP"/>
    </source>
</evidence>